<proteinExistence type="predicted"/>
<evidence type="ECO:0000313" key="3">
    <source>
        <dbReference type="Proteomes" id="UP000294545"/>
    </source>
</evidence>
<feature type="transmembrane region" description="Helical" evidence="1">
    <location>
        <begin position="86"/>
        <end position="104"/>
    </location>
</feature>
<sequence length="223" mass="25889">MILFIMALIVMLINFAYLRVIVYKKVKTEKDKRKKLRKLILALCIVYSGLISYFVTDDIIGFSGVFLLISSYYIICHISYNQPSNLLNNLVLSLGFPLVFILSIRFIKYILMNVSLTVFLLIIPILFIEKVEHKANKLIKNICLVMGIGIMWLLVIILYDNDNTHKLKPEIAAEKYLINEHDIVSEYTYSRGGIRGNEIEVKVYSENKRITLIYKNGKIIRMK</sequence>
<feature type="transmembrane region" description="Helical" evidence="1">
    <location>
        <begin position="110"/>
        <end position="129"/>
    </location>
</feature>
<evidence type="ECO:0000313" key="2">
    <source>
        <dbReference type="EMBL" id="TCK92675.1"/>
    </source>
</evidence>
<dbReference type="EMBL" id="SMGQ01000013">
    <property type="protein sequence ID" value="TCK92675.1"/>
    <property type="molecule type" value="Genomic_DNA"/>
</dbReference>
<organism evidence="2 3">
    <name type="scientific">Natranaerovirga hydrolytica</name>
    <dbReference type="NCBI Taxonomy" id="680378"/>
    <lineage>
        <taxon>Bacteria</taxon>
        <taxon>Bacillati</taxon>
        <taxon>Bacillota</taxon>
        <taxon>Clostridia</taxon>
        <taxon>Lachnospirales</taxon>
        <taxon>Natranaerovirgaceae</taxon>
        <taxon>Natranaerovirga</taxon>
    </lineage>
</organism>
<feature type="transmembrane region" description="Helical" evidence="1">
    <location>
        <begin position="141"/>
        <end position="159"/>
    </location>
</feature>
<accession>A0A4R1MJP5</accession>
<protein>
    <submittedName>
        <fullName evidence="2">Uncharacterized protein</fullName>
    </submittedName>
</protein>
<dbReference type="Proteomes" id="UP000294545">
    <property type="component" value="Unassembled WGS sequence"/>
</dbReference>
<name>A0A4R1MJP5_9FIRM</name>
<keyword evidence="1" id="KW-1133">Transmembrane helix</keyword>
<keyword evidence="1" id="KW-0472">Membrane</keyword>
<dbReference type="AlphaFoldDB" id="A0A4R1MJP5"/>
<keyword evidence="3" id="KW-1185">Reference proteome</keyword>
<feature type="transmembrane region" description="Helical" evidence="1">
    <location>
        <begin position="60"/>
        <end position="79"/>
    </location>
</feature>
<evidence type="ECO:0000256" key="1">
    <source>
        <dbReference type="SAM" id="Phobius"/>
    </source>
</evidence>
<reference evidence="2 3" key="1">
    <citation type="submission" date="2019-03" db="EMBL/GenBank/DDBJ databases">
        <title>Genomic Encyclopedia of Type Strains, Phase IV (KMG-IV): sequencing the most valuable type-strain genomes for metagenomic binning, comparative biology and taxonomic classification.</title>
        <authorList>
            <person name="Goeker M."/>
        </authorList>
    </citation>
    <scope>NUCLEOTIDE SEQUENCE [LARGE SCALE GENOMIC DNA]</scope>
    <source>
        <strain evidence="2 3">DSM 24176</strain>
    </source>
</reference>
<feature type="transmembrane region" description="Helical" evidence="1">
    <location>
        <begin position="36"/>
        <end position="54"/>
    </location>
</feature>
<feature type="transmembrane region" description="Helical" evidence="1">
    <location>
        <begin position="6"/>
        <end position="24"/>
    </location>
</feature>
<dbReference type="RefSeq" id="WP_132282540.1">
    <property type="nucleotide sequence ID" value="NZ_SMGQ01000013.1"/>
</dbReference>
<comment type="caution">
    <text evidence="2">The sequence shown here is derived from an EMBL/GenBank/DDBJ whole genome shotgun (WGS) entry which is preliminary data.</text>
</comment>
<keyword evidence="1" id="KW-0812">Transmembrane</keyword>
<gene>
    <name evidence="2" type="ORF">EDC19_1829</name>
</gene>